<organism evidence="1 2">
    <name type="scientific">Komagataeibacter oboediens</name>
    <dbReference type="NCBI Taxonomy" id="65958"/>
    <lineage>
        <taxon>Bacteria</taxon>
        <taxon>Pseudomonadati</taxon>
        <taxon>Pseudomonadota</taxon>
        <taxon>Alphaproteobacteria</taxon>
        <taxon>Acetobacterales</taxon>
        <taxon>Acetobacteraceae</taxon>
        <taxon>Komagataeibacter</taxon>
    </lineage>
</organism>
<proteinExistence type="predicted"/>
<sequence length="139" mass="16002">MGLRLLTGMTCPIRTVHGSVQYCRQAAPSCVKGGRHLRQGKCVVIAYPLTCMNWIYFRRKFNENNIRTVFVSLKASYETITDTRRGRHFDVGEHDRIQDMITEGYDARAFSDIVFDNNGFDFGTALSRLDAELRRFIMP</sequence>
<dbReference type="RefSeq" id="WP_214165690.1">
    <property type="nucleotide sequence ID" value="NZ_JABLUU010000008.1"/>
</dbReference>
<dbReference type="Proteomes" id="UP001519538">
    <property type="component" value="Unassembled WGS sequence"/>
</dbReference>
<keyword evidence="2" id="KW-1185">Reference proteome</keyword>
<comment type="caution">
    <text evidence="1">The sequence shown here is derived from an EMBL/GenBank/DDBJ whole genome shotgun (WGS) entry which is preliminary data.</text>
</comment>
<name>A0ABS5SMT7_9PROT</name>
<reference evidence="1 2" key="1">
    <citation type="journal article" date="2021" name="Astrobiology">
        <title>Bacterial Cellulose Retains Robustness but Its Synthesis Declines After Exposure to a Mars-Like Environment Simulated Outside the International Space Station.</title>
        <authorList>
            <person name="Orlovska I."/>
            <person name="Podolich O."/>
            <person name="Kukharenko O."/>
            <person name="Zaets I."/>
            <person name="Reva O."/>
            <person name="Khirunenko L."/>
            <person name="Zmejkoski D."/>
            <person name="Rogalsky S."/>
            <person name="Barh D."/>
            <person name="Tiwari S."/>
            <person name="Kumavath R."/>
            <person name="Goes-Neto A."/>
            <person name="Azevedo V."/>
            <person name="Brenig B."/>
            <person name="Ghosh P."/>
            <person name="de Vera J.P."/>
            <person name="Kozyrovska N."/>
        </authorList>
    </citation>
    <scope>NUCLEOTIDE SEQUENCE [LARGE SCALE GENOMIC DNA]</scope>
    <source>
        <strain evidence="1 2">IMBG 311</strain>
    </source>
</reference>
<dbReference type="GeneID" id="79187864"/>
<evidence type="ECO:0000313" key="1">
    <source>
        <dbReference type="EMBL" id="MBT0675508.1"/>
    </source>
</evidence>
<protein>
    <recommendedName>
        <fullName evidence="3">Guanylate kinase-like domain-containing protein</fullName>
    </recommendedName>
</protein>
<evidence type="ECO:0000313" key="2">
    <source>
        <dbReference type="Proteomes" id="UP001519538"/>
    </source>
</evidence>
<accession>A0ABS5SMT7</accession>
<evidence type="ECO:0008006" key="3">
    <source>
        <dbReference type="Google" id="ProtNLM"/>
    </source>
</evidence>
<gene>
    <name evidence="1" type="ORF">HNO79_08970</name>
</gene>
<dbReference type="EMBL" id="JABLUU010000008">
    <property type="protein sequence ID" value="MBT0675508.1"/>
    <property type="molecule type" value="Genomic_DNA"/>
</dbReference>